<dbReference type="Proteomes" id="UP000762676">
    <property type="component" value="Unassembled WGS sequence"/>
</dbReference>
<feature type="region of interest" description="Disordered" evidence="1">
    <location>
        <begin position="1"/>
        <end position="83"/>
    </location>
</feature>
<organism evidence="2 3">
    <name type="scientific">Elysia marginata</name>
    <dbReference type="NCBI Taxonomy" id="1093978"/>
    <lineage>
        <taxon>Eukaryota</taxon>
        <taxon>Metazoa</taxon>
        <taxon>Spiralia</taxon>
        <taxon>Lophotrochozoa</taxon>
        <taxon>Mollusca</taxon>
        <taxon>Gastropoda</taxon>
        <taxon>Heterobranchia</taxon>
        <taxon>Euthyneura</taxon>
        <taxon>Panpulmonata</taxon>
        <taxon>Sacoglossa</taxon>
        <taxon>Placobranchoidea</taxon>
        <taxon>Plakobranchidae</taxon>
        <taxon>Elysia</taxon>
    </lineage>
</organism>
<sequence>MATQDFLDTYQNLDSDCISEDDSEYVPSSSDSGDEIQPSPRKKKRVPQKAKPLAKSAAKPSCSRALNKEDSDSEDDIPLAQNSKLSEIKFLRHKEAMDVAHGKTPVETSGHVKTTIQQPHQPTQITRMFMLQGSTHTLRTPRETLVCMISPETDLSGLIVYTKKFKRRTKSLSTRVRRSSFT</sequence>
<protein>
    <submittedName>
        <fullName evidence="2">Uncharacterized protein</fullName>
    </submittedName>
</protein>
<dbReference type="EMBL" id="BMAT01011183">
    <property type="protein sequence ID" value="GFR68190.1"/>
    <property type="molecule type" value="Genomic_DNA"/>
</dbReference>
<keyword evidence="3" id="KW-1185">Reference proteome</keyword>
<evidence type="ECO:0000256" key="1">
    <source>
        <dbReference type="SAM" id="MobiDB-lite"/>
    </source>
</evidence>
<gene>
    <name evidence="2" type="ORF">ElyMa_005602200</name>
</gene>
<reference evidence="2 3" key="1">
    <citation type="journal article" date="2021" name="Elife">
        <title>Chloroplast acquisition without the gene transfer in kleptoplastic sea slugs, Plakobranchus ocellatus.</title>
        <authorList>
            <person name="Maeda T."/>
            <person name="Takahashi S."/>
            <person name="Yoshida T."/>
            <person name="Shimamura S."/>
            <person name="Takaki Y."/>
            <person name="Nagai Y."/>
            <person name="Toyoda A."/>
            <person name="Suzuki Y."/>
            <person name="Arimoto A."/>
            <person name="Ishii H."/>
            <person name="Satoh N."/>
            <person name="Nishiyama T."/>
            <person name="Hasebe M."/>
            <person name="Maruyama T."/>
            <person name="Minagawa J."/>
            <person name="Obokata J."/>
            <person name="Shigenobu S."/>
        </authorList>
    </citation>
    <scope>NUCLEOTIDE SEQUENCE [LARGE SCALE GENOMIC DNA]</scope>
</reference>
<name>A0AAV4F5B1_9GAST</name>
<evidence type="ECO:0000313" key="2">
    <source>
        <dbReference type="EMBL" id="GFR68190.1"/>
    </source>
</evidence>
<comment type="caution">
    <text evidence="2">The sequence shown here is derived from an EMBL/GenBank/DDBJ whole genome shotgun (WGS) entry which is preliminary data.</text>
</comment>
<dbReference type="AlphaFoldDB" id="A0AAV4F5B1"/>
<feature type="compositionally biased region" description="Low complexity" evidence="1">
    <location>
        <begin position="49"/>
        <end position="61"/>
    </location>
</feature>
<accession>A0AAV4F5B1</accession>
<evidence type="ECO:0000313" key="3">
    <source>
        <dbReference type="Proteomes" id="UP000762676"/>
    </source>
</evidence>
<proteinExistence type="predicted"/>